<keyword evidence="2" id="KW-1185">Reference proteome</keyword>
<protein>
    <submittedName>
        <fullName evidence="1">Uncharacterized protein</fullName>
    </submittedName>
</protein>
<dbReference type="Proteomes" id="UP000031364">
    <property type="component" value="Unassembled WGS sequence"/>
</dbReference>
<name>A0ABR4ZG84_9NOCA</name>
<evidence type="ECO:0000313" key="1">
    <source>
        <dbReference type="EMBL" id="KIA64258.1"/>
    </source>
</evidence>
<dbReference type="EMBL" id="JNFP01000015">
    <property type="protein sequence ID" value="KIA64258.1"/>
    <property type="molecule type" value="Genomic_DNA"/>
</dbReference>
<evidence type="ECO:0000313" key="2">
    <source>
        <dbReference type="Proteomes" id="UP000031364"/>
    </source>
</evidence>
<organism evidence="1 2">
    <name type="scientific">Nocardia vulneris</name>
    <dbReference type="NCBI Taxonomy" id="1141657"/>
    <lineage>
        <taxon>Bacteria</taxon>
        <taxon>Bacillati</taxon>
        <taxon>Actinomycetota</taxon>
        <taxon>Actinomycetes</taxon>
        <taxon>Mycobacteriales</taxon>
        <taxon>Nocardiaceae</taxon>
        <taxon>Nocardia</taxon>
    </lineage>
</organism>
<reference evidence="1 2" key="1">
    <citation type="journal article" date="2014" name="Int. J. Syst. Evol. Microbiol.">
        <title>Nocardia vulneris sp. nov., isolated from wounds of human patients in North America.</title>
        <authorList>
            <person name="Lasker B.A."/>
            <person name="Bell M."/>
            <person name="Klenk H.P."/>
            <person name="Sproer C."/>
            <person name="Schumann C."/>
            <person name="Schumann P."/>
            <person name="Brown J.M."/>
        </authorList>
    </citation>
    <scope>NUCLEOTIDE SEQUENCE [LARGE SCALE GENOMIC DNA]</scope>
    <source>
        <strain evidence="1 2">W9851</strain>
    </source>
</reference>
<sequence length="97" mass="10015">MAVMDNPEVPPAIHVRVEQEAERNYSARPIGEVSVTISAGLADDFLNRPAGLVSSGPGADDDAPDVLADADAVASAGLVDEFVNRPAELVSSARDDA</sequence>
<comment type="caution">
    <text evidence="1">The sequence shown here is derived from an EMBL/GenBank/DDBJ whole genome shotgun (WGS) entry which is preliminary data.</text>
</comment>
<gene>
    <name evidence="1" type="ORF">FG87_14975</name>
</gene>
<proteinExistence type="predicted"/>
<accession>A0ABR4ZG84</accession>
<dbReference type="RefSeq" id="WP_043670201.1">
    <property type="nucleotide sequence ID" value="NZ_BDCI01000017.1"/>
</dbReference>